<evidence type="ECO:0000256" key="3">
    <source>
        <dbReference type="ARBA" id="ARBA00022691"/>
    </source>
</evidence>
<dbReference type="GO" id="GO:0008170">
    <property type="term" value="F:N-methyltransferase activity"/>
    <property type="evidence" value="ECO:0007669"/>
    <property type="project" value="UniProtKB-ARBA"/>
</dbReference>
<protein>
    <submittedName>
        <fullName evidence="5">Modification methylase HemK</fullName>
    </submittedName>
</protein>
<gene>
    <name evidence="5" type="ORF">DIC32_14720</name>
</gene>
<keyword evidence="2" id="KW-0808">Transferase</keyword>
<dbReference type="InterPro" id="IPR007848">
    <property type="entry name" value="Small_mtfrase_dom"/>
</dbReference>
<accession>A0A3D3G7Z4</accession>
<dbReference type="GO" id="GO:0032259">
    <property type="term" value="P:methylation"/>
    <property type="evidence" value="ECO:0007669"/>
    <property type="project" value="UniProtKB-KW"/>
</dbReference>
<dbReference type="InterPro" id="IPR029063">
    <property type="entry name" value="SAM-dependent_MTases_sf"/>
</dbReference>
<reference evidence="5 6" key="1">
    <citation type="journal article" date="2018" name="Nat. Biotechnol.">
        <title>A standardized bacterial taxonomy based on genome phylogeny substantially revises the tree of life.</title>
        <authorList>
            <person name="Parks D.H."/>
            <person name="Chuvochina M."/>
            <person name="Waite D.W."/>
            <person name="Rinke C."/>
            <person name="Skarshewski A."/>
            <person name="Chaumeil P.A."/>
            <person name="Hugenholtz P."/>
        </authorList>
    </citation>
    <scope>NUCLEOTIDE SEQUENCE [LARGE SCALE GENOMIC DNA]</scope>
    <source>
        <strain evidence="5">UBA10045</strain>
    </source>
</reference>
<sequence>MDIELSDLQTKKQALLDLLKHLKANAYQFISVTPETHSRVLRHAAVGETLADIFGWNRWFYAADLKAPLFELLKYHDLLEQQEQLFRCKFRVSSLNDEIFIHSSYPTTSQNAVFLGPDTYRFNLHLDCFLKQQQFSVSSILEMGSGTAATAILTTKKFNPQPELTLVDINPHALLLSELHAEFSGIEKFRAVNSHLYQEIHEQYDLIIANPPYLVDSERRQYRHGGYKMDGAQLAFDIVQQGVTHLYRNGHLFLYTGVAIRNGQSVLQERIEEWFKGQSKFTWHWQEIDPDIFGEELEQPYYSGVERIAAIILCVHKIA</sequence>
<comment type="caution">
    <text evidence="5">The sequence shown here is derived from an EMBL/GenBank/DDBJ whole genome shotgun (WGS) entry which is preliminary data.</text>
</comment>
<dbReference type="GO" id="GO:0003676">
    <property type="term" value="F:nucleic acid binding"/>
    <property type="evidence" value="ECO:0007669"/>
    <property type="project" value="InterPro"/>
</dbReference>
<evidence type="ECO:0000313" key="5">
    <source>
        <dbReference type="EMBL" id="HCM32511.1"/>
    </source>
</evidence>
<evidence type="ECO:0000259" key="4">
    <source>
        <dbReference type="Pfam" id="PF05175"/>
    </source>
</evidence>
<dbReference type="SUPFAM" id="SSF53335">
    <property type="entry name" value="S-adenosyl-L-methionine-dependent methyltransferases"/>
    <property type="match status" value="1"/>
</dbReference>
<dbReference type="GO" id="GO:0008757">
    <property type="term" value="F:S-adenosylmethionine-dependent methyltransferase activity"/>
    <property type="evidence" value="ECO:0007669"/>
    <property type="project" value="UniProtKB-ARBA"/>
</dbReference>
<dbReference type="PROSITE" id="PS00092">
    <property type="entry name" value="N6_MTASE"/>
    <property type="match status" value="1"/>
</dbReference>
<dbReference type="Proteomes" id="UP000262257">
    <property type="component" value="Unassembled WGS sequence"/>
</dbReference>
<keyword evidence="3" id="KW-0949">S-adenosyl-L-methionine</keyword>
<feature type="domain" description="Methyltransferase small" evidence="4">
    <location>
        <begin position="137"/>
        <end position="254"/>
    </location>
</feature>
<evidence type="ECO:0000313" key="6">
    <source>
        <dbReference type="Proteomes" id="UP000262257"/>
    </source>
</evidence>
<organism evidence="5 6">
    <name type="scientific">Acinetobacter radioresistens</name>
    <dbReference type="NCBI Taxonomy" id="40216"/>
    <lineage>
        <taxon>Bacteria</taxon>
        <taxon>Pseudomonadati</taxon>
        <taxon>Pseudomonadota</taxon>
        <taxon>Gammaproteobacteria</taxon>
        <taxon>Moraxellales</taxon>
        <taxon>Moraxellaceae</taxon>
        <taxon>Acinetobacter</taxon>
    </lineage>
</organism>
<dbReference type="InterPro" id="IPR002052">
    <property type="entry name" value="DNA_methylase_N6_adenine_CS"/>
</dbReference>
<dbReference type="Pfam" id="PF05175">
    <property type="entry name" value="MTS"/>
    <property type="match status" value="1"/>
</dbReference>
<dbReference type="EMBL" id="DPXL01000186">
    <property type="protein sequence ID" value="HCM32511.1"/>
    <property type="molecule type" value="Genomic_DNA"/>
</dbReference>
<evidence type="ECO:0000256" key="1">
    <source>
        <dbReference type="ARBA" id="ARBA00022603"/>
    </source>
</evidence>
<keyword evidence="1 5" id="KW-0489">Methyltransferase</keyword>
<dbReference type="AlphaFoldDB" id="A0A3D3G7Z4"/>
<name>A0A3D3G7Z4_ACIRA</name>
<proteinExistence type="predicted"/>
<evidence type="ECO:0000256" key="2">
    <source>
        <dbReference type="ARBA" id="ARBA00022679"/>
    </source>
</evidence>
<dbReference type="Gene3D" id="3.40.50.150">
    <property type="entry name" value="Vaccinia Virus protein VP39"/>
    <property type="match status" value="1"/>
</dbReference>